<sequence>MISKAVEQMLNQRKDKFLIPAEIVANVQETNTLDHAFLVLTKVKYAKIPVLDNEQHFKGLLSLAMITDTMLGLTGIETKNLKELQVKDVMQTDVATIQPPYDMEEVLHELVDQTFLAVTDEHGIFTGIVTRREIMKAINYLAHDLEKDYQLTERE</sequence>
<evidence type="ECO:0000259" key="3">
    <source>
        <dbReference type="PROSITE" id="PS51371"/>
    </source>
</evidence>
<feature type="domain" description="CBS" evidence="3">
    <location>
        <begin position="90"/>
        <end position="145"/>
    </location>
</feature>
<evidence type="ECO:0000313" key="5">
    <source>
        <dbReference type="Proteomes" id="UP000051324"/>
    </source>
</evidence>
<dbReference type="CDD" id="cd04643">
    <property type="entry name" value="CBS_pair_bac"/>
    <property type="match status" value="1"/>
</dbReference>
<reference evidence="4 5" key="1">
    <citation type="journal article" date="2015" name="Genome Announc.">
        <title>Expanding the biotechnology potential of lactobacilli through comparative genomics of 213 strains and associated genera.</title>
        <authorList>
            <person name="Sun Z."/>
            <person name="Harris H.M."/>
            <person name="McCann A."/>
            <person name="Guo C."/>
            <person name="Argimon S."/>
            <person name="Zhang W."/>
            <person name="Yang X."/>
            <person name="Jeffery I.B."/>
            <person name="Cooney J.C."/>
            <person name="Kagawa T.F."/>
            <person name="Liu W."/>
            <person name="Song Y."/>
            <person name="Salvetti E."/>
            <person name="Wrobel A."/>
            <person name="Rasinkangas P."/>
            <person name="Parkhill J."/>
            <person name="Rea M.C."/>
            <person name="O'Sullivan O."/>
            <person name="Ritari J."/>
            <person name="Douillard F.P."/>
            <person name="Paul Ross R."/>
            <person name="Yang R."/>
            <person name="Briner A.E."/>
            <person name="Felis G.E."/>
            <person name="de Vos W.M."/>
            <person name="Barrangou R."/>
            <person name="Klaenhammer T.R."/>
            <person name="Caufield P.W."/>
            <person name="Cui Y."/>
            <person name="Zhang H."/>
            <person name="O'Toole P.W."/>
        </authorList>
    </citation>
    <scope>NUCLEOTIDE SEQUENCE [LARGE SCALE GENOMIC DNA]</scope>
    <source>
        <strain evidence="4 5">DSM 16634</strain>
    </source>
</reference>
<dbReference type="PANTHER" id="PTHR43080:SF2">
    <property type="entry name" value="CBS DOMAIN-CONTAINING PROTEIN"/>
    <property type="match status" value="1"/>
</dbReference>
<gene>
    <name evidence="4" type="ORF">FC32_GL001965</name>
</gene>
<dbReference type="EMBL" id="AZFT01000031">
    <property type="protein sequence ID" value="KRL86111.1"/>
    <property type="molecule type" value="Genomic_DNA"/>
</dbReference>
<dbReference type="Pfam" id="PF00571">
    <property type="entry name" value="CBS"/>
    <property type="match status" value="1"/>
</dbReference>
<comment type="caution">
    <text evidence="4">The sequence shown here is derived from an EMBL/GenBank/DDBJ whole genome shotgun (WGS) entry which is preliminary data.</text>
</comment>
<dbReference type="STRING" id="1423724.FC32_GL001965"/>
<proteinExistence type="predicted"/>
<accession>A0A0R1TY07</accession>
<keyword evidence="1 2" id="KW-0129">CBS domain</keyword>
<dbReference type="Proteomes" id="UP000051324">
    <property type="component" value="Unassembled WGS sequence"/>
</dbReference>
<dbReference type="InterPro" id="IPR000644">
    <property type="entry name" value="CBS_dom"/>
</dbReference>
<dbReference type="PANTHER" id="PTHR43080">
    <property type="entry name" value="CBS DOMAIN-CONTAINING PROTEIN CBSX3, MITOCHONDRIAL"/>
    <property type="match status" value="1"/>
</dbReference>
<dbReference type="OrthoDB" id="2375431at2"/>
<dbReference type="InterPro" id="IPR051257">
    <property type="entry name" value="Diverse_CBS-Domain"/>
</dbReference>
<dbReference type="Gene3D" id="3.10.580.10">
    <property type="entry name" value="CBS-domain"/>
    <property type="match status" value="1"/>
</dbReference>
<dbReference type="SUPFAM" id="SSF54631">
    <property type="entry name" value="CBS-domain pair"/>
    <property type="match status" value="1"/>
</dbReference>
<dbReference type="NCBIfam" id="NF041630">
    <property type="entry name" value="CBS_CbpB"/>
    <property type="match status" value="1"/>
</dbReference>
<organism evidence="4 5">
    <name type="scientific">Ligilactobacillus apodemi DSM 16634 = JCM 16172</name>
    <dbReference type="NCBI Taxonomy" id="1423724"/>
    <lineage>
        <taxon>Bacteria</taxon>
        <taxon>Bacillati</taxon>
        <taxon>Bacillota</taxon>
        <taxon>Bacilli</taxon>
        <taxon>Lactobacillales</taxon>
        <taxon>Lactobacillaceae</taxon>
        <taxon>Ligilactobacillus</taxon>
    </lineage>
</organism>
<dbReference type="RefSeq" id="WP_025087630.1">
    <property type="nucleotide sequence ID" value="NZ_AZFT01000031.1"/>
</dbReference>
<name>A0A0R1TY07_9LACO</name>
<evidence type="ECO:0000256" key="1">
    <source>
        <dbReference type="ARBA" id="ARBA00023122"/>
    </source>
</evidence>
<dbReference type="eggNOG" id="COG0517">
    <property type="taxonomic scope" value="Bacteria"/>
</dbReference>
<dbReference type="AlphaFoldDB" id="A0A0R1TY07"/>
<evidence type="ECO:0000256" key="2">
    <source>
        <dbReference type="PROSITE-ProRule" id="PRU00703"/>
    </source>
</evidence>
<keyword evidence="5" id="KW-1185">Reference proteome</keyword>
<protein>
    <submittedName>
        <fullName evidence="4">CBS domain-containing protein</fullName>
    </submittedName>
</protein>
<dbReference type="PATRIC" id="fig|1423724.4.peg.2049"/>
<evidence type="ECO:0000313" key="4">
    <source>
        <dbReference type="EMBL" id="KRL86111.1"/>
    </source>
</evidence>
<dbReference type="InterPro" id="IPR048125">
    <property type="entry name" value="CBS_CbpB"/>
</dbReference>
<dbReference type="InterPro" id="IPR046342">
    <property type="entry name" value="CBS_dom_sf"/>
</dbReference>
<dbReference type="PROSITE" id="PS51371">
    <property type="entry name" value="CBS"/>
    <property type="match status" value="1"/>
</dbReference>